<proteinExistence type="predicted"/>
<dbReference type="InterPro" id="IPR039448">
    <property type="entry name" value="Beta_helix"/>
</dbReference>
<dbReference type="Pfam" id="PF13229">
    <property type="entry name" value="Beta_helix"/>
    <property type="match status" value="1"/>
</dbReference>
<dbReference type="RefSeq" id="WP_227016428.1">
    <property type="nucleotide sequence ID" value="NZ_JAGSND010000001.1"/>
</dbReference>
<sequence>MAIINVSPSTNITALIASAAVSEGDVLLLADGVYNQTVVISKNYIRIVAAGNRAIFDGTNTLVAAFILAGVTGVEINGLIIRRYIVFGIAIIGGSANRILCNSISQIELFGIFVAGSSANLIWRNKIRNVDDGVLLIAASTSNWVIENTVKDSNFDGFESFLSVDANNAFISNFACDCGDNCFEIRGANNLVYRNTAVNATFADFLIASGNNIVAIENKGSNAQDGAVVTSNNAFLGRNDLHDNSQSGLEISGDFNIIQSNLITFNKDSGILLNSTANDNFIFFNRVECNTPADITNRGIDNNLLQNITGCRHKFGL</sequence>
<accession>A0A8J7VWF3</accession>
<comment type="caution">
    <text evidence="2">The sequence shown here is derived from an EMBL/GenBank/DDBJ whole genome shotgun (WGS) entry which is preliminary data.</text>
</comment>
<name>A0A8J7VWF3_9FIRM</name>
<reference evidence="2" key="1">
    <citation type="submission" date="2021-04" db="EMBL/GenBank/DDBJ databases">
        <title>Sinoanaerobacter chloroacetimidivorans sp. nov., an obligate anaerobic bacterium isolated from anaerobic sludge.</title>
        <authorList>
            <person name="Bao Y."/>
        </authorList>
    </citation>
    <scope>NUCLEOTIDE SEQUENCE</scope>
    <source>
        <strain evidence="2">BAD-6</strain>
    </source>
</reference>
<reference evidence="2" key="2">
    <citation type="submission" date="2021-04" db="EMBL/GenBank/DDBJ databases">
        <authorList>
            <person name="Liu J."/>
        </authorList>
    </citation>
    <scope>NUCLEOTIDE SEQUENCE</scope>
    <source>
        <strain evidence="2">BAD-6</strain>
    </source>
</reference>
<evidence type="ECO:0000259" key="1">
    <source>
        <dbReference type="Pfam" id="PF13229"/>
    </source>
</evidence>
<dbReference type="EMBL" id="JAGSND010000001">
    <property type="protein sequence ID" value="MBR0596292.1"/>
    <property type="molecule type" value="Genomic_DNA"/>
</dbReference>
<dbReference type="InterPro" id="IPR012334">
    <property type="entry name" value="Pectin_lyas_fold"/>
</dbReference>
<dbReference type="Gene3D" id="2.160.20.10">
    <property type="entry name" value="Single-stranded right-handed beta-helix, Pectin lyase-like"/>
    <property type="match status" value="1"/>
</dbReference>
<dbReference type="AlphaFoldDB" id="A0A8J7VWF3"/>
<dbReference type="Proteomes" id="UP000675664">
    <property type="component" value="Unassembled WGS sequence"/>
</dbReference>
<dbReference type="InterPro" id="IPR011050">
    <property type="entry name" value="Pectin_lyase_fold/virulence"/>
</dbReference>
<keyword evidence="3" id="KW-1185">Reference proteome</keyword>
<organism evidence="2 3">
    <name type="scientific">Sinanaerobacter chloroacetimidivorans</name>
    <dbReference type="NCBI Taxonomy" id="2818044"/>
    <lineage>
        <taxon>Bacteria</taxon>
        <taxon>Bacillati</taxon>
        <taxon>Bacillota</taxon>
        <taxon>Clostridia</taxon>
        <taxon>Peptostreptococcales</taxon>
        <taxon>Anaerovoracaceae</taxon>
        <taxon>Sinanaerobacter</taxon>
    </lineage>
</organism>
<gene>
    <name evidence="2" type="ORF">KCX82_00230</name>
</gene>
<feature type="domain" description="Right handed beta helix" evidence="1">
    <location>
        <begin position="66"/>
        <end position="218"/>
    </location>
</feature>
<dbReference type="SUPFAM" id="SSF51126">
    <property type="entry name" value="Pectin lyase-like"/>
    <property type="match status" value="1"/>
</dbReference>
<evidence type="ECO:0000313" key="3">
    <source>
        <dbReference type="Proteomes" id="UP000675664"/>
    </source>
</evidence>
<protein>
    <submittedName>
        <fullName evidence="2">Right-handed parallel beta-helix repeat-containing protein</fullName>
    </submittedName>
</protein>
<evidence type="ECO:0000313" key="2">
    <source>
        <dbReference type="EMBL" id="MBR0596292.1"/>
    </source>
</evidence>